<feature type="domain" description="PhnB-like" evidence="1">
    <location>
        <begin position="153"/>
        <end position="272"/>
    </location>
</feature>
<proteinExistence type="predicted"/>
<evidence type="ECO:0000313" key="2">
    <source>
        <dbReference type="EMBL" id="MBD8028791.1"/>
    </source>
</evidence>
<gene>
    <name evidence="2" type="ORF">H9627_00370</name>
</gene>
<dbReference type="SUPFAM" id="SSF54593">
    <property type="entry name" value="Glyoxalase/Bleomycin resistance protein/Dihydroxybiphenyl dioxygenase"/>
    <property type="match status" value="2"/>
</dbReference>
<feature type="domain" description="PhnB-like" evidence="1">
    <location>
        <begin position="2"/>
        <end position="141"/>
    </location>
</feature>
<dbReference type="InterPro" id="IPR029068">
    <property type="entry name" value="Glyas_Bleomycin-R_OHBP_Dase"/>
</dbReference>
<reference evidence="2 3" key="1">
    <citation type="submission" date="2020-08" db="EMBL/GenBank/DDBJ databases">
        <title>A Genomic Blueprint of the Chicken Gut Microbiome.</title>
        <authorList>
            <person name="Gilroy R."/>
            <person name="Ravi A."/>
            <person name="Getino M."/>
            <person name="Pursley I."/>
            <person name="Horton D.L."/>
            <person name="Alikhan N.-F."/>
            <person name="Baker D."/>
            <person name="Gharbi K."/>
            <person name="Hall N."/>
            <person name="Watson M."/>
            <person name="Adriaenssens E.M."/>
            <person name="Foster-Nyarko E."/>
            <person name="Jarju S."/>
            <person name="Secka A."/>
            <person name="Antonio M."/>
            <person name="Oren A."/>
            <person name="Chaudhuri R."/>
            <person name="La Ragione R.M."/>
            <person name="Hildebrand F."/>
            <person name="Pallen M.J."/>
        </authorList>
    </citation>
    <scope>NUCLEOTIDE SEQUENCE [LARGE SCALE GENOMIC DNA]</scope>
    <source>
        <strain evidence="2 3">Sa1YVA5</strain>
    </source>
</reference>
<evidence type="ECO:0000313" key="3">
    <source>
        <dbReference type="Proteomes" id="UP000650224"/>
    </source>
</evidence>
<dbReference type="Gene3D" id="3.10.180.10">
    <property type="entry name" value="2,3-Dihydroxybiphenyl 1,2-Dioxygenase, domain 1"/>
    <property type="match status" value="1"/>
</dbReference>
<dbReference type="RefSeq" id="WP_191732050.1">
    <property type="nucleotide sequence ID" value="NZ_JACSPR010000001.1"/>
</dbReference>
<dbReference type="PANTHER" id="PTHR33990">
    <property type="entry name" value="PROTEIN YJDN-RELATED"/>
    <property type="match status" value="1"/>
</dbReference>
<dbReference type="CDD" id="cd06588">
    <property type="entry name" value="PhnB_like"/>
    <property type="match status" value="2"/>
</dbReference>
<dbReference type="Pfam" id="PF06983">
    <property type="entry name" value="3-dmu-9_3-mt"/>
    <property type="match status" value="2"/>
</dbReference>
<comment type="caution">
    <text evidence="2">The sequence shown here is derived from an EMBL/GenBank/DDBJ whole genome shotgun (WGS) entry which is preliminary data.</text>
</comment>
<name>A0A8I0HLQ2_9CORY</name>
<protein>
    <submittedName>
        <fullName evidence="2">VOC family protein</fullName>
    </submittedName>
</protein>
<dbReference type="Gene3D" id="3.30.720.100">
    <property type="match status" value="1"/>
</dbReference>
<dbReference type="AlphaFoldDB" id="A0A8I0HLQ2"/>
<dbReference type="Proteomes" id="UP000650224">
    <property type="component" value="Unassembled WGS sequence"/>
</dbReference>
<accession>A0A8I0HLQ2</accession>
<dbReference type="EMBL" id="JACSPR010000001">
    <property type="protein sequence ID" value="MBD8028791.1"/>
    <property type="molecule type" value="Genomic_DNA"/>
</dbReference>
<dbReference type="InterPro" id="IPR028973">
    <property type="entry name" value="PhnB-like"/>
</dbReference>
<evidence type="ECO:0000259" key="1">
    <source>
        <dbReference type="Pfam" id="PF06983"/>
    </source>
</evidence>
<keyword evidence="3" id="KW-1185">Reference proteome</keyword>
<sequence>MQRITPTIWCAGNADEVAAFYEHVFETVPGGVVIRQVERYPEEGLLDFQRPLAGKTLTITLEIAGFQFILLNAGDEFRPTPALNFMLNFDPILGPDMGELQKLVWDRLSEDGRVLMDLGQYPFSGSYGWVEDRYGVSWQLILTDPQGEPRPFIMPSLMFGAREQNRAAAAQERWVEVFPDSRLGARAVYPEPAGPAVEGAVMFSEFQLAGLWFTAMDSAVEQPGSFTPGVSLLFAARGQQELDRIWAALSAVPEAEQCGWLTDEFGVSWQIVPDTMDELMTRPGAFGKLLAMKKIEIADFD</sequence>
<organism evidence="2 3">
    <name type="scientific">Corynebacterium gallinarum</name>
    <dbReference type="NCBI Taxonomy" id="2762214"/>
    <lineage>
        <taxon>Bacteria</taxon>
        <taxon>Bacillati</taxon>
        <taxon>Actinomycetota</taxon>
        <taxon>Actinomycetes</taxon>
        <taxon>Mycobacteriales</taxon>
        <taxon>Corynebacteriaceae</taxon>
        <taxon>Corynebacterium</taxon>
    </lineage>
</organism>
<dbReference type="Gene3D" id="3.30.720.110">
    <property type="match status" value="1"/>
</dbReference>